<comment type="similarity">
    <text evidence="1">Belongs to the DCC1 family.</text>
</comment>
<evidence type="ECO:0000313" key="4">
    <source>
        <dbReference type="Proteomes" id="UP000829291"/>
    </source>
</evidence>
<organism evidence="5">
    <name type="scientific">Neodiprion lecontei</name>
    <name type="common">Redheaded pine sawfly</name>
    <dbReference type="NCBI Taxonomy" id="441921"/>
    <lineage>
        <taxon>Eukaryota</taxon>
        <taxon>Metazoa</taxon>
        <taxon>Ecdysozoa</taxon>
        <taxon>Arthropoda</taxon>
        <taxon>Hexapoda</taxon>
        <taxon>Insecta</taxon>
        <taxon>Pterygota</taxon>
        <taxon>Neoptera</taxon>
        <taxon>Endopterygota</taxon>
        <taxon>Hymenoptera</taxon>
        <taxon>Tenthredinoidea</taxon>
        <taxon>Diprionidae</taxon>
        <taxon>Diprioninae</taxon>
        <taxon>Neodiprion</taxon>
    </lineage>
</organism>
<dbReference type="GO" id="GO:0000775">
    <property type="term" value="C:chromosome, centromeric region"/>
    <property type="evidence" value="ECO:0007669"/>
    <property type="project" value="TreeGrafter"/>
</dbReference>
<dbReference type="GO" id="GO:0006260">
    <property type="term" value="P:DNA replication"/>
    <property type="evidence" value="ECO:0007669"/>
    <property type="project" value="UniProtKB-KW"/>
</dbReference>
<keyword evidence="3" id="KW-0235">DNA replication</keyword>
<dbReference type="FunCoup" id="A0A6J0C6N3">
    <property type="interactions" value="1313"/>
</dbReference>
<keyword evidence="4" id="KW-1185">Reference proteome</keyword>
<dbReference type="KEGG" id="nlo:107225946"/>
<dbReference type="GO" id="GO:0031390">
    <property type="term" value="C:Ctf18 RFC-like complex"/>
    <property type="evidence" value="ECO:0007669"/>
    <property type="project" value="InterPro"/>
</dbReference>
<dbReference type="Proteomes" id="UP000829291">
    <property type="component" value="Chromosome 3"/>
</dbReference>
<gene>
    <name evidence="5" type="primary">LOC107225946</name>
</gene>
<evidence type="ECO:0000313" key="5">
    <source>
        <dbReference type="RefSeq" id="XP_015522075.2"/>
    </source>
</evidence>
<dbReference type="PANTHER" id="PTHR13395:SF6">
    <property type="entry name" value="SISTER CHROMATID COHESION PROTEIN DCC1"/>
    <property type="match status" value="1"/>
</dbReference>
<dbReference type="GeneID" id="107225946"/>
<sequence length="402" mass="45983">MADVKEKYRRTADDVQKVITLSKLDETELTEITQVLQFSPESDQTSHIKLLELDSHLLQAVKEGDSLTFRGSEEESVVLCSRNRTYDLQEAETSNSLLLVPDCKFSKETGSSAGTCRILQETTVKGVFYTYFEVSQCRPRLNKLHKVLASSAFNGKECESLVDQTTLYNWEKLVQEIQASEDELREALSSYLIVNINGYLRSLTFEYETHALSLMLDLIDENSWEMDEIDKEMSFSLLEELIPDSVFQVLFHAYAEPSGKTKENGESLFRYNEEKVCKFLAKVLLAASPVNKYDEFMEAWKIGTPDCMEPKDSWLGGIALIVFNTRKNVKEIISYPAADLPDGINQRFEELFKTKEKWTIEEITPYIFDLTTTKTNVNGLLTKYARSSMSNGIKYYSSKHCK</sequence>
<dbReference type="OrthoDB" id="5199543at2759"/>
<protein>
    <recommendedName>
        <fullName evidence="2">Sister chromatid cohesion protein DCC1</fullName>
    </recommendedName>
</protein>
<dbReference type="RefSeq" id="XP_015522075.2">
    <property type="nucleotide sequence ID" value="XM_015666589.2"/>
</dbReference>
<name>A0A6J0C6N3_NEOLC</name>
<proteinExistence type="inferred from homology"/>
<dbReference type="GO" id="GO:0034088">
    <property type="term" value="P:maintenance of mitotic sister chromatid cohesion"/>
    <property type="evidence" value="ECO:0007669"/>
    <property type="project" value="TreeGrafter"/>
</dbReference>
<dbReference type="InParanoid" id="A0A6J0C6N3"/>
<accession>A0A6J0C6N3</accession>
<dbReference type="InterPro" id="IPR019128">
    <property type="entry name" value="Dcc1"/>
</dbReference>
<reference evidence="5" key="1">
    <citation type="submission" date="2025-08" db="UniProtKB">
        <authorList>
            <consortium name="RefSeq"/>
        </authorList>
    </citation>
    <scope>IDENTIFICATION</scope>
    <source>
        <tissue evidence="5">Thorax and Abdomen</tissue>
    </source>
</reference>
<evidence type="ECO:0000256" key="1">
    <source>
        <dbReference type="ARBA" id="ARBA00007017"/>
    </source>
</evidence>
<evidence type="ECO:0000256" key="2">
    <source>
        <dbReference type="ARBA" id="ARBA00017682"/>
    </source>
</evidence>
<dbReference type="PANTHER" id="PTHR13395">
    <property type="entry name" value="SISTER CHROMATID COHESION PROTEIN DCC1-RELATED"/>
    <property type="match status" value="1"/>
</dbReference>
<dbReference type="Pfam" id="PF09724">
    <property type="entry name" value="Dcc1"/>
    <property type="match status" value="1"/>
</dbReference>
<evidence type="ECO:0000256" key="3">
    <source>
        <dbReference type="ARBA" id="ARBA00022705"/>
    </source>
</evidence>
<dbReference type="GO" id="GO:0000785">
    <property type="term" value="C:chromatin"/>
    <property type="evidence" value="ECO:0007669"/>
    <property type="project" value="TreeGrafter"/>
</dbReference>